<dbReference type="InterPro" id="IPR029058">
    <property type="entry name" value="AB_hydrolase_fold"/>
</dbReference>
<dbReference type="SUPFAM" id="SSF53474">
    <property type="entry name" value="alpha/beta-Hydrolases"/>
    <property type="match status" value="1"/>
</dbReference>
<dbReference type="Gene3D" id="3.40.50.1820">
    <property type="entry name" value="alpha/beta hydrolase"/>
    <property type="match status" value="1"/>
</dbReference>
<dbReference type="InterPro" id="IPR000073">
    <property type="entry name" value="AB_hydrolase_1"/>
</dbReference>
<evidence type="ECO:0000313" key="3">
    <source>
        <dbReference type="EMBL" id="WFL76332.1"/>
    </source>
</evidence>
<keyword evidence="1" id="KW-0732">Signal</keyword>
<proteinExistence type="predicted"/>
<dbReference type="Proteomes" id="UP001215827">
    <property type="component" value="Chromosome"/>
</dbReference>
<evidence type="ECO:0000256" key="1">
    <source>
        <dbReference type="SAM" id="SignalP"/>
    </source>
</evidence>
<gene>
    <name evidence="3" type="ORF">P7228_10010</name>
</gene>
<evidence type="ECO:0000259" key="2">
    <source>
        <dbReference type="Pfam" id="PF12697"/>
    </source>
</evidence>
<keyword evidence="4" id="KW-1185">Reference proteome</keyword>
<keyword evidence="3" id="KW-0378">Hydrolase</keyword>
<dbReference type="EMBL" id="CP121106">
    <property type="protein sequence ID" value="WFL76332.1"/>
    <property type="molecule type" value="Genomic_DNA"/>
</dbReference>
<organism evidence="3 4">
    <name type="scientific">Altererythrobacter arenosus</name>
    <dbReference type="NCBI Taxonomy" id="3032592"/>
    <lineage>
        <taxon>Bacteria</taxon>
        <taxon>Pseudomonadati</taxon>
        <taxon>Pseudomonadota</taxon>
        <taxon>Alphaproteobacteria</taxon>
        <taxon>Sphingomonadales</taxon>
        <taxon>Erythrobacteraceae</taxon>
        <taxon>Altererythrobacter</taxon>
    </lineage>
</organism>
<protein>
    <submittedName>
        <fullName evidence="3">Alpha/beta fold hydrolase</fullName>
    </submittedName>
</protein>
<dbReference type="GO" id="GO:0016787">
    <property type="term" value="F:hydrolase activity"/>
    <property type="evidence" value="ECO:0007669"/>
    <property type="project" value="UniProtKB-KW"/>
</dbReference>
<dbReference type="RefSeq" id="WP_278015098.1">
    <property type="nucleotide sequence ID" value="NZ_CP121106.1"/>
</dbReference>
<reference evidence="3 4" key="1">
    <citation type="submission" date="2023-03" db="EMBL/GenBank/DDBJ databases">
        <title>Altererythrobacter sp. CAU 1644 isolated from sand.</title>
        <authorList>
            <person name="Kim W."/>
        </authorList>
    </citation>
    <scope>NUCLEOTIDE SEQUENCE [LARGE SCALE GENOMIC DNA]</scope>
    <source>
        <strain evidence="3 4">CAU 1644</strain>
    </source>
</reference>
<sequence length="300" mass="32008">MITRRLFAGGLASASFLALTSPARALPETACPAVRRMYLDSAFGQLHLRVATPDNSAGAAPPLVLLHQTALSGRMFDQFLPVMATDRIVIAVDTPGYGESDRPAERPTLAGYGDAMLDALVGKFGPKLDVLGYHTGAAIAADLASRRAEVDRVVLVSMPYFDETRRTDLLAQVGRPLSAEGEYSEDGSHLVSMWKGSFGSRADGQSLDDVARLVAEKQRAGIYGGWALHSALENDLAPTLSAIEEPVLVIAPHDGLQEQSRAAAALIPGAKIEELPEVAYGLFDAIPDRLAETVRAFLSR</sequence>
<dbReference type="PANTHER" id="PTHR43798:SF5">
    <property type="entry name" value="MONOACYLGLYCEROL LIPASE ABHD6"/>
    <property type="match status" value="1"/>
</dbReference>
<feature type="domain" description="AB hydrolase-1" evidence="2">
    <location>
        <begin position="63"/>
        <end position="291"/>
    </location>
</feature>
<evidence type="ECO:0000313" key="4">
    <source>
        <dbReference type="Proteomes" id="UP001215827"/>
    </source>
</evidence>
<feature type="chain" id="PRO_5045268955" evidence="1">
    <location>
        <begin position="26"/>
        <end position="300"/>
    </location>
</feature>
<accession>A0ABY8FMS8</accession>
<name>A0ABY8FMS8_9SPHN</name>
<dbReference type="InterPro" id="IPR050266">
    <property type="entry name" value="AB_hydrolase_sf"/>
</dbReference>
<dbReference type="Pfam" id="PF12697">
    <property type="entry name" value="Abhydrolase_6"/>
    <property type="match status" value="1"/>
</dbReference>
<feature type="signal peptide" evidence="1">
    <location>
        <begin position="1"/>
        <end position="25"/>
    </location>
</feature>
<dbReference type="PANTHER" id="PTHR43798">
    <property type="entry name" value="MONOACYLGLYCEROL LIPASE"/>
    <property type="match status" value="1"/>
</dbReference>